<name>A0ACB9AXW9_ARCLA</name>
<comment type="caution">
    <text evidence="1">The sequence shown here is derived from an EMBL/GenBank/DDBJ whole genome shotgun (WGS) entry which is preliminary data.</text>
</comment>
<keyword evidence="2" id="KW-1185">Reference proteome</keyword>
<sequence length="79" mass="9292">MVVMFIQKDVAVRTKTEEMLCLESADQIFLTDQIDDIKWVVVNLSARCDIRNLVKDLIKWSENIHFDNPPEFRIIETLP</sequence>
<dbReference type="EMBL" id="CM042053">
    <property type="protein sequence ID" value="KAI3715102.1"/>
    <property type="molecule type" value="Genomic_DNA"/>
</dbReference>
<reference evidence="2" key="1">
    <citation type="journal article" date="2022" name="Mol. Ecol. Resour.">
        <title>The genomes of chicory, endive, great burdock and yacon provide insights into Asteraceae palaeo-polyploidization history and plant inulin production.</title>
        <authorList>
            <person name="Fan W."/>
            <person name="Wang S."/>
            <person name="Wang H."/>
            <person name="Wang A."/>
            <person name="Jiang F."/>
            <person name="Liu H."/>
            <person name="Zhao H."/>
            <person name="Xu D."/>
            <person name="Zhang Y."/>
        </authorList>
    </citation>
    <scope>NUCLEOTIDE SEQUENCE [LARGE SCALE GENOMIC DNA]</scope>
    <source>
        <strain evidence="2">cv. Niubang</strain>
    </source>
</reference>
<organism evidence="1 2">
    <name type="scientific">Arctium lappa</name>
    <name type="common">Greater burdock</name>
    <name type="synonym">Lappa major</name>
    <dbReference type="NCBI Taxonomy" id="4217"/>
    <lineage>
        <taxon>Eukaryota</taxon>
        <taxon>Viridiplantae</taxon>
        <taxon>Streptophyta</taxon>
        <taxon>Embryophyta</taxon>
        <taxon>Tracheophyta</taxon>
        <taxon>Spermatophyta</taxon>
        <taxon>Magnoliopsida</taxon>
        <taxon>eudicotyledons</taxon>
        <taxon>Gunneridae</taxon>
        <taxon>Pentapetalae</taxon>
        <taxon>asterids</taxon>
        <taxon>campanulids</taxon>
        <taxon>Asterales</taxon>
        <taxon>Asteraceae</taxon>
        <taxon>Carduoideae</taxon>
        <taxon>Cardueae</taxon>
        <taxon>Arctiinae</taxon>
        <taxon>Arctium</taxon>
    </lineage>
</organism>
<proteinExistence type="predicted"/>
<protein>
    <submittedName>
        <fullName evidence="1">Uncharacterized protein</fullName>
    </submittedName>
</protein>
<reference evidence="1 2" key="2">
    <citation type="journal article" date="2022" name="Mol. Ecol. Resour.">
        <title>The genomes of chicory, endive, great burdock and yacon provide insights into Asteraceae paleo-polyploidization history and plant inulin production.</title>
        <authorList>
            <person name="Fan W."/>
            <person name="Wang S."/>
            <person name="Wang H."/>
            <person name="Wang A."/>
            <person name="Jiang F."/>
            <person name="Liu H."/>
            <person name="Zhao H."/>
            <person name="Xu D."/>
            <person name="Zhang Y."/>
        </authorList>
    </citation>
    <scope>NUCLEOTIDE SEQUENCE [LARGE SCALE GENOMIC DNA]</scope>
    <source>
        <strain evidence="2">cv. Niubang</strain>
    </source>
</reference>
<evidence type="ECO:0000313" key="1">
    <source>
        <dbReference type="EMBL" id="KAI3715102.1"/>
    </source>
</evidence>
<evidence type="ECO:0000313" key="2">
    <source>
        <dbReference type="Proteomes" id="UP001055879"/>
    </source>
</evidence>
<dbReference type="Proteomes" id="UP001055879">
    <property type="component" value="Linkage Group LG07"/>
</dbReference>
<accession>A0ACB9AXW9</accession>
<gene>
    <name evidence="1" type="ORF">L6452_22069</name>
</gene>